<evidence type="ECO:0000313" key="2">
    <source>
        <dbReference type="EMBL" id="QKR00483.1"/>
    </source>
</evidence>
<reference evidence="2 3" key="1">
    <citation type="submission" date="2020-02" db="EMBL/GenBank/DDBJ databases">
        <title>Comparative genome analysis reveals the metabolism and evolution of the thermophilic archaeal genus Metallosphaera.</title>
        <authorList>
            <person name="Jiang C."/>
        </authorList>
    </citation>
    <scope>NUCLEOTIDE SEQUENCE [LARGE SCALE GENOMIC DNA]</scope>
    <source>
        <strain evidence="2 3">Ric-A</strain>
    </source>
</reference>
<feature type="domain" description="DUF5751" evidence="1">
    <location>
        <begin position="11"/>
        <end position="125"/>
    </location>
</feature>
<gene>
    <name evidence="2" type="ORF">GWK48_08955</name>
</gene>
<dbReference type="AlphaFoldDB" id="A0A6N0NX88"/>
<dbReference type="InterPro" id="IPR043963">
    <property type="entry name" value="DUF5751"/>
</dbReference>
<dbReference type="GeneID" id="55642069"/>
<dbReference type="RefSeq" id="WP_174631515.1">
    <property type="nucleotide sequence ID" value="NZ_CP049074.1"/>
</dbReference>
<evidence type="ECO:0000259" key="1">
    <source>
        <dbReference type="Pfam" id="PF19025"/>
    </source>
</evidence>
<evidence type="ECO:0000313" key="3">
    <source>
        <dbReference type="Proteomes" id="UP000509301"/>
    </source>
</evidence>
<dbReference type="EMBL" id="CP049074">
    <property type="protein sequence ID" value="QKR00483.1"/>
    <property type="molecule type" value="Genomic_DNA"/>
</dbReference>
<protein>
    <recommendedName>
        <fullName evidence="1">DUF5751 domain-containing protein</fullName>
    </recommendedName>
</protein>
<organism evidence="2 3">
    <name type="scientific">Metallosphaera tengchongensis</name>
    <dbReference type="NCBI Taxonomy" id="1532350"/>
    <lineage>
        <taxon>Archaea</taxon>
        <taxon>Thermoproteota</taxon>
        <taxon>Thermoprotei</taxon>
        <taxon>Sulfolobales</taxon>
        <taxon>Sulfolobaceae</taxon>
        <taxon>Metallosphaera</taxon>
    </lineage>
</organism>
<accession>A0A6N0NX88</accession>
<sequence length="125" mass="14482">MEVRNKSLLVFVGAREDTLADLFRKIMKDARTSGFRKIVIDVISDSPHWQVLASVREAILDNIDLGLEVYTWKAEEADRMLKKAEEIRPDGVMTYCDEDNKFFMSRLLSNLSEKLKINIVRDNCK</sequence>
<name>A0A6N0NX88_9CREN</name>
<dbReference type="KEGG" id="mten:GWK48_08955"/>
<dbReference type="Gene3D" id="3.40.50.11100">
    <property type="match status" value="1"/>
</dbReference>
<dbReference type="Proteomes" id="UP000509301">
    <property type="component" value="Chromosome"/>
</dbReference>
<dbReference type="Pfam" id="PF19025">
    <property type="entry name" value="DUF5751"/>
    <property type="match status" value="1"/>
</dbReference>
<proteinExistence type="predicted"/>
<keyword evidence="3" id="KW-1185">Reference proteome</keyword>
<dbReference type="OrthoDB" id="38717at2157"/>